<feature type="transmembrane region" description="Helical" evidence="1">
    <location>
        <begin position="7"/>
        <end position="30"/>
    </location>
</feature>
<feature type="transmembrane region" description="Helical" evidence="1">
    <location>
        <begin position="42"/>
        <end position="64"/>
    </location>
</feature>
<reference evidence="2 3" key="2">
    <citation type="journal article" date="2016" name="Appl. Microbiol. Biotechnol.">
        <title>Mutations improving production and secretion of extracellular lipase by Burkholderia glumae PG1.</title>
        <authorList>
            <person name="Knapp A."/>
            <person name="Voget S."/>
            <person name="Gao R."/>
            <person name="Zaburannyi N."/>
            <person name="Krysciak D."/>
            <person name="Breuer M."/>
            <person name="Hauer B."/>
            <person name="Streit W.R."/>
            <person name="Muller R."/>
            <person name="Daniel R."/>
            <person name="Jaeger K.E."/>
        </authorList>
    </citation>
    <scope>NUCLEOTIDE SEQUENCE [LARGE SCALE GENOMIC DNA]</scope>
    <source>
        <strain evidence="2 3">PG1</strain>
    </source>
</reference>
<reference evidence="3" key="1">
    <citation type="submission" date="2011-03" db="EMBL/GenBank/DDBJ databases">
        <authorList>
            <person name="Voget S."/>
            <person name="Streit W.R."/>
            <person name="Jaeger K.E."/>
            <person name="Daniel R."/>
        </authorList>
    </citation>
    <scope>NUCLEOTIDE SEQUENCE [LARGE SCALE GENOMIC DNA]</scope>
    <source>
        <strain evidence="3">PG1</strain>
    </source>
</reference>
<evidence type="ECO:0000313" key="2">
    <source>
        <dbReference type="EMBL" id="AJK50292.1"/>
    </source>
</evidence>
<sequence length="183" mass="19502">MNHRVLTYCLLVDVGIFGVVIWLTLLWGVLPGMRAARQWSDVTTIAVFAAAHGVLGLGFSLVTYKSFMPLHRALTRQRARPVGTGKLRARGGRRLLAFALLAVPAAAAACFGYDIVRNLATGSISFCGEHGPCDAIVRAKAPAAFNGAIALEGFFAVFMLSIVVICAAMILDGRKRAIAMARA</sequence>
<dbReference type="RefSeq" id="WP_042628595.1">
    <property type="nucleotide sequence ID" value="NZ_CP002581.1"/>
</dbReference>
<feature type="transmembrane region" description="Helical" evidence="1">
    <location>
        <begin position="148"/>
        <end position="171"/>
    </location>
</feature>
<keyword evidence="1" id="KW-0472">Membrane</keyword>
<proteinExistence type="predicted"/>
<feature type="transmembrane region" description="Helical" evidence="1">
    <location>
        <begin position="95"/>
        <end position="116"/>
    </location>
</feature>
<accession>A0A0B6RY53</accession>
<name>A0A0B6RY53_BURPL</name>
<keyword evidence="1" id="KW-1133">Transmembrane helix</keyword>
<dbReference type="AlphaFoldDB" id="A0A0B6RY53"/>
<keyword evidence="1" id="KW-0812">Transmembrane</keyword>
<dbReference type="HOGENOM" id="CLU_1515112_0_0_4"/>
<dbReference type="EMBL" id="CP002581">
    <property type="protein sequence ID" value="AJK50292.1"/>
    <property type="molecule type" value="Genomic_DNA"/>
</dbReference>
<gene>
    <name evidence="2" type="ORF">BGL_2c22310</name>
</gene>
<evidence type="ECO:0008006" key="4">
    <source>
        <dbReference type="Google" id="ProtNLM"/>
    </source>
</evidence>
<evidence type="ECO:0000256" key="1">
    <source>
        <dbReference type="SAM" id="Phobius"/>
    </source>
</evidence>
<evidence type="ECO:0000313" key="3">
    <source>
        <dbReference type="Proteomes" id="UP000031838"/>
    </source>
</evidence>
<keyword evidence="3" id="KW-1185">Reference proteome</keyword>
<dbReference type="KEGG" id="bgp:BGL_2c22310"/>
<protein>
    <recommendedName>
        <fullName evidence="4">Transmembrane protein</fullName>
    </recommendedName>
</protein>
<organism evidence="2 3">
    <name type="scientific">Burkholderia plantarii</name>
    <dbReference type="NCBI Taxonomy" id="41899"/>
    <lineage>
        <taxon>Bacteria</taxon>
        <taxon>Pseudomonadati</taxon>
        <taxon>Pseudomonadota</taxon>
        <taxon>Betaproteobacteria</taxon>
        <taxon>Burkholderiales</taxon>
        <taxon>Burkholderiaceae</taxon>
        <taxon>Burkholderia</taxon>
    </lineage>
</organism>
<dbReference type="Proteomes" id="UP000031838">
    <property type="component" value="Chromosome 2"/>
</dbReference>